<feature type="region of interest" description="Disordered" evidence="2">
    <location>
        <begin position="30"/>
        <end position="75"/>
    </location>
</feature>
<sequence length="560" mass="62848">WRGGFVFFLSCSSLPVHAVSGSDNGINAVSDSVSSRSDDSTSVSSDNQVTDSSDNREKNQDTNDSIVEKQDTANEEKDSIGIVPFADTVNDRLTNLEAKLNLLKADFNSLILKVNANKQSATDGIKYANDRIDRINSRLSTTETIQELVYERTNELYQLHNAQQTSLDSHSANIKQIYGLINDQSVVLGQHTNSINQLYQLRNEHQKILERHSESLNSAGEKINELYSLNNDQGVVLGKHTASINQLYQLRDEHQKILERHSESINSAGTKISELYNLHNIQQESLDSHSALLTSHSASILQLYQLHNAQQDSIDLLKAELLGVIAAIVKASSDNVGLWDAEHYDGGSVSEGDGKAVRLFKNQFQGLKTHYAAIMRTYFDMDDKESSIYRLRYSIVAGFEETKDLLSEWFTTLLESQNTTNKFLKVITDWLQIQNNQLNTVHDDLVSLLASQNTINTNLSSIITYLALQEEHFKTCEFYFQFIISWLADIFDKIGSEDNGGWIKELIKTLGSLLETAIKTLGTLLETAIREVSDLLKKLLNFLDGLIDDLLHLVVPENLD</sequence>
<evidence type="ECO:0000256" key="2">
    <source>
        <dbReference type="SAM" id="MobiDB-lite"/>
    </source>
</evidence>
<evidence type="ECO:0000313" key="5">
    <source>
        <dbReference type="Proteomes" id="UP001254770"/>
    </source>
</evidence>
<name>A0AAW8TGL6_9ENTE</name>
<dbReference type="AlphaFoldDB" id="A0AAW8TGL6"/>
<evidence type="ECO:0000256" key="3">
    <source>
        <dbReference type="SAM" id="SignalP"/>
    </source>
</evidence>
<feature type="compositionally biased region" description="Basic and acidic residues" evidence="2">
    <location>
        <begin position="53"/>
        <end position="75"/>
    </location>
</feature>
<reference evidence="4" key="1">
    <citation type="submission" date="2023-03" db="EMBL/GenBank/DDBJ databases">
        <authorList>
            <person name="Shen W."/>
            <person name="Cai J."/>
        </authorList>
    </citation>
    <scope>NUCLEOTIDE SEQUENCE</scope>
    <source>
        <strain evidence="4">Y15</strain>
    </source>
</reference>
<keyword evidence="3" id="KW-0732">Signal</keyword>
<feature type="non-terminal residue" evidence="4">
    <location>
        <position position="1"/>
    </location>
</feature>
<feature type="coiled-coil region" evidence="1">
    <location>
        <begin position="86"/>
        <end position="113"/>
    </location>
</feature>
<dbReference type="Proteomes" id="UP001254770">
    <property type="component" value="Unassembled WGS sequence"/>
</dbReference>
<feature type="chain" id="PRO_5043364771" evidence="3">
    <location>
        <begin position="19"/>
        <end position="560"/>
    </location>
</feature>
<protein>
    <submittedName>
        <fullName evidence="4">Uncharacterized protein</fullName>
    </submittedName>
</protein>
<evidence type="ECO:0000256" key="1">
    <source>
        <dbReference type="SAM" id="Coils"/>
    </source>
</evidence>
<evidence type="ECO:0000313" key="4">
    <source>
        <dbReference type="EMBL" id="MDT2546914.1"/>
    </source>
</evidence>
<gene>
    <name evidence="4" type="ORF">P7D69_21545</name>
</gene>
<feature type="signal peptide" evidence="3">
    <location>
        <begin position="1"/>
        <end position="18"/>
    </location>
</feature>
<proteinExistence type="predicted"/>
<comment type="caution">
    <text evidence="4">The sequence shown here is derived from an EMBL/GenBank/DDBJ whole genome shotgun (WGS) entry which is preliminary data.</text>
</comment>
<dbReference type="EMBL" id="JARPXL010000072">
    <property type="protein sequence ID" value="MDT2546914.1"/>
    <property type="molecule type" value="Genomic_DNA"/>
</dbReference>
<feature type="compositionally biased region" description="Low complexity" evidence="2">
    <location>
        <begin position="30"/>
        <end position="52"/>
    </location>
</feature>
<keyword evidence="1" id="KW-0175">Coiled coil</keyword>
<dbReference type="RefSeq" id="WP_311880587.1">
    <property type="nucleotide sequence ID" value="NZ_JARPXL010000072.1"/>
</dbReference>
<feature type="non-terminal residue" evidence="4">
    <location>
        <position position="560"/>
    </location>
</feature>
<organism evidence="4 5">
    <name type="scientific">Enterococcus raffinosus</name>
    <dbReference type="NCBI Taxonomy" id="71452"/>
    <lineage>
        <taxon>Bacteria</taxon>
        <taxon>Bacillati</taxon>
        <taxon>Bacillota</taxon>
        <taxon>Bacilli</taxon>
        <taxon>Lactobacillales</taxon>
        <taxon>Enterococcaceae</taxon>
        <taxon>Enterococcus</taxon>
    </lineage>
</organism>
<accession>A0AAW8TGL6</accession>